<proteinExistence type="predicted"/>
<dbReference type="AlphaFoldDB" id="A0A9D1M5K7"/>
<sequence>MFTPLKLKKEVSETTADIDADDVLSVKQNLKRFGCYQEPEWGMTPITDNDMFKGISIYQRKSNLKQDRVMKPQGETETAINNELKRHKPAYLQFNGKEVSWHEDGQKKKSWPAMSGKKGYQCRTDTEITDHGPIPEGKWILRKGSGQHYRSEDLTWRDKLHFNSWKNKPAAWGNSRIKLEPAEDTDTKGRTDMYAHGGKELGSAGCIDLADGMEDFYKDFSRYDDDLIMNVKYDEECW</sequence>
<evidence type="ECO:0000313" key="2">
    <source>
        <dbReference type="Proteomes" id="UP000824107"/>
    </source>
</evidence>
<reference evidence="1" key="2">
    <citation type="journal article" date="2021" name="PeerJ">
        <title>Extensive microbial diversity within the chicken gut microbiome revealed by metagenomics and culture.</title>
        <authorList>
            <person name="Gilroy R."/>
            <person name="Ravi A."/>
            <person name="Getino M."/>
            <person name="Pursley I."/>
            <person name="Horton D.L."/>
            <person name="Alikhan N.F."/>
            <person name="Baker D."/>
            <person name="Gharbi K."/>
            <person name="Hall N."/>
            <person name="Watson M."/>
            <person name="Adriaenssens E.M."/>
            <person name="Foster-Nyarko E."/>
            <person name="Jarju S."/>
            <person name="Secka A."/>
            <person name="Antonio M."/>
            <person name="Oren A."/>
            <person name="Chaudhuri R.R."/>
            <person name="La Ragione R."/>
            <person name="Hildebrand F."/>
            <person name="Pallen M.J."/>
        </authorList>
    </citation>
    <scope>NUCLEOTIDE SEQUENCE</scope>
    <source>
        <strain evidence="1">ChiW3-316</strain>
    </source>
</reference>
<dbReference type="EMBL" id="DVNC01000054">
    <property type="protein sequence ID" value="HIU54024.1"/>
    <property type="molecule type" value="Genomic_DNA"/>
</dbReference>
<organism evidence="1 2">
    <name type="scientific">Candidatus Scatocola faecipullorum</name>
    <dbReference type="NCBI Taxonomy" id="2840917"/>
    <lineage>
        <taxon>Bacteria</taxon>
        <taxon>Pseudomonadati</taxon>
        <taxon>Pseudomonadota</taxon>
        <taxon>Alphaproteobacteria</taxon>
        <taxon>Rhodospirillales</taxon>
        <taxon>Rhodospirillaceae</taxon>
        <taxon>Rhodospirillaceae incertae sedis</taxon>
        <taxon>Candidatus Scatocola</taxon>
    </lineage>
</organism>
<comment type="caution">
    <text evidence="1">The sequence shown here is derived from an EMBL/GenBank/DDBJ whole genome shotgun (WGS) entry which is preliminary data.</text>
</comment>
<reference evidence="1" key="1">
    <citation type="submission" date="2020-10" db="EMBL/GenBank/DDBJ databases">
        <authorList>
            <person name="Gilroy R."/>
        </authorList>
    </citation>
    <scope>NUCLEOTIDE SEQUENCE</scope>
    <source>
        <strain evidence="1">ChiW3-316</strain>
    </source>
</reference>
<dbReference type="Proteomes" id="UP000824107">
    <property type="component" value="Unassembled WGS sequence"/>
</dbReference>
<evidence type="ECO:0008006" key="3">
    <source>
        <dbReference type="Google" id="ProtNLM"/>
    </source>
</evidence>
<name>A0A9D1M5K7_9PROT</name>
<gene>
    <name evidence="1" type="ORF">IAD20_08105</name>
</gene>
<protein>
    <recommendedName>
        <fullName evidence="3">DUF2778 domain-containing protein</fullName>
    </recommendedName>
</protein>
<accession>A0A9D1M5K7</accession>
<evidence type="ECO:0000313" key="1">
    <source>
        <dbReference type="EMBL" id="HIU54024.1"/>
    </source>
</evidence>